<dbReference type="EC" id="3.4.17.19" evidence="1"/>
<dbReference type="GO" id="GO:0004181">
    <property type="term" value="F:metallocarboxypeptidase activity"/>
    <property type="evidence" value="ECO:0007669"/>
    <property type="project" value="UniProtKB-UniRule"/>
</dbReference>
<accession>A0A1E5XNJ7</accession>
<keyword evidence="5" id="KW-1185">Reference proteome</keyword>
<dbReference type="PANTHER" id="PTHR34217">
    <property type="entry name" value="METAL-DEPENDENT CARBOXYPEPTIDASE"/>
    <property type="match status" value="1"/>
</dbReference>
<dbReference type="PROSITE" id="PS52034">
    <property type="entry name" value="PEPTIDASE_M32"/>
    <property type="match status" value="1"/>
</dbReference>
<evidence type="ECO:0000256" key="2">
    <source>
        <dbReference type="PIRSR" id="PIRSR006615-1"/>
    </source>
</evidence>
<dbReference type="GO" id="GO:0006508">
    <property type="term" value="P:proteolysis"/>
    <property type="evidence" value="ECO:0007669"/>
    <property type="project" value="UniProtKB-UniRule"/>
</dbReference>
<feature type="binding site" evidence="2">
    <location>
        <position position="272"/>
    </location>
    <ligand>
        <name>Zn(2+)</name>
        <dbReference type="ChEBI" id="CHEBI:29105"/>
        <note>catalytic</note>
    </ligand>
</feature>
<dbReference type="EMBL" id="LAJE02000226">
    <property type="protein sequence ID" value="OEO30168.1"/>
    <property type="molecule type" value="Genomic_DNA"/>
</dbReference>
<feature type="binding site" evidence="2">
    <location>
        <position position="268"/>
    </location>
    <ligand>
        <name>Zn(2+)</name>
        <dbReference type="ChEBI" id="CHEBI:29105"/>
        <note>catalytic</note>
    </ligand>
</feature>
<dbReference type="Gene3D" id="1.10.1370.30">
    <property type="match status" value="1"/>
</dbReference>
<keyword evidence="1" id="KW-0121">Carboxypeptidase</keyword>
<comment type="cofactor">
    <cofactor evidence="2">
        <name>Zn(2+)</name>
        <dbReference type="ChEBI" id="CHEBI:29105"/>
    </cofactor>
    <text evidence="2">Binds 1 zinc ion per subunit.</text>
</comment>
<dbReference type="RefSeq" id="WP_069910613.1">
    <property type="nucleotide sequence ID" value="NZ_LAJE02000226.1"/>
</dbReference>
<proteinExistence type="inferred from homology"/>
<reference evidence="4 5" key="1">
    <citation type="journal article" date="2015" name="Genome Announc.">
        <title>Genome Assemblies of Three Soil-Associated Devosia species: D. insulae, D. limi, and D. soli.</title>
        <authorList>
            <person name="Hassan Y.I."/>
            <person name="Lepp D."/>
            <person name="Zhou T."/>
        </authorList>
    </citation>
    <scope>NUCLEOTIDE SEQUENCE [LARGE SCALE GENOMIC DNA]</scope>
    <source>
        <strain evidence="4 5">DS-56</strain>
    </source>
</reference>
<dbReference type="AlphaFoldDB" id="A0A1E5XNJ7"/>
<dbReference type="GO" id="GO:0046872">
    <property type="term" value="F:metal ion binding"/>
    <property type="evidence" value="ECO:0007669"/>
    <property type="project" value="UniProtKB-KW"/>
</dbReference>
<dbReference type="Pfam" id="PF02074">
    <property type="entry name" value="Peptidase_M32"/>
    <property type="match status" value="1"/>
</dbReference>
<dbReference type="PRINTS" id="PR00998">
    <property type="entry name" value="CRBOXYPTASET"/>
</dbReference>
<comment type="catalytic activity">
    <reaction evidence="1">
        <text>Release of a C-terminal amino acid with broad specificity, except for -Pro.</text>
        <dbReference type="EC" id="3.4.17.19"/>
    </reaction>
</comment>
<comment type="caution">
    <text evidence="4">The sequence shown here is derived from an EMBL/GenBank/DDBJ whole genome shotgun (WGS) entry which is preliminary data.</text>
</comment>
<gene>
    <name evidence="4" type="ORF">VW23_022675</name>
</gene>
<evidence type="ECO:0000313" key="4">
    <source>
        <dbReference type="EMBL" id="OEO30168.1"/>
    </source>
</evidence>
<organism evidence="4 5">
    <name type="scientific">Devosia insulae DS-56</name>
    <dbReference type="NCBI Taxonomy" id="1116389"/>
    <lineage>
        <taxon>Bacteria</taxon>
        <taxon>Pseudomonadati</taxon>
        <taxon>Pseudomonadota</taxon>
        <taxon>Alphaproteobacteria</taxon>
        <taxon>Hyphomicrobiales</taxon>
        <taxon>Devosiaceae</taxon>
        <taxon>Devosia</taxon>
    </lineage>
</organism>
<dbReference type="OrthoDB" id="9772308at2"/>
<dbReference type="CDD" id="cd06460">
    <property type="entry name" value="M32_Taq"/>
    <property type="match status" value="1"/>
</dbReference>
<dbReference type="SUPFAM" id="SSF55486">
    <property type="entry name" value="Metalloproteases ('zincins'), catalytic domain"/>
    <property type="match status" value="1"/>
</dbReference>
<dbReference type="PIRSF" id="PIRSF006615">
    <property type="entry name" value="Zn_crbxpep_Taq"/>
    <property type="match status" value="1"/>
</dbReference>
<evidence type="ECO:0000256" key="3">
    <source>
        <dbReference type="PIRSR" id="PIRSR006615-2"/>
    </source>
</evidence>
<protein>
    <recommendedName>
        <fullName evidence="1">Metal-dependent carboxypeptidase</fullName>
        <ecNumber evidence="1">3.4.17.19</ecNumber>
    </recommendedName>
</protein>
<sequence length="502" mass="56524">MSANSAFSKLDALSRKLEAIEHAQSMLGVDEAVMMPVGGGEKRAETMSTLAGMYHEMATAPEVGDWLGDAEAEPLDEMQSLAIREFRRVHTNMTCLSADFVRKQVNARIRAEQLWRELRPTGDWAGFLPAFEGLVATAREEAQLRADVLGLSPYDALMEQYDPGNRVAEVAPVLNDLKTFLKDFVPAALAHQEAKLARRPLKPLNAPFAIDKQKALGLVMMEAVGFDFEHGRLDVSHHPFCGGVPTDIRMTTRYTEGEFLTSLMGILHETGHGLYEQGLPKEWTHWPVGRARGMAMHESQSLFVEKQIARSPEFWEWAMPHVREKLGAEAIAGWDLEDVLAHVHFIERGLIRVDADEATYPLHVILRFELEQDLISGKLAPKDVPAAWDAKMREYLGLSTIDNMKDGPMQDVHWPSGAIGYFPSYTLGAIIAAQLWSAIERDQPNAREDMRNGRFVGINDWRRENIWSQASKYSTPELLQRATGEKLNSKHFQEHLARRYLS</sequence>
<evidence type="ECO:0000313" key="5">
    <source>
        <dbReference type="Proteomes" id="UP000095463"/>
    </source>
</evidence>
<name>A0A1E5XNJ7_9HYPH</name>
<comment type="function">
    <text evidence="1">Broad specificity carboxypetidase that releases amino acids sequentially from the C-terminus, including neutral, aromatic, polar and basic residues.</text>
</comment>
<dbReference type="PANTHER" id="PTHR34217:SF1">
    <property type="entry name" value="CARBOXYPEPTIDASE 1"/>
    <property type="match status" value="1"/>
</dbReference>
<dbReference type="InterPro" id="IPR001333">
    <property type="entry name" value="Peptidase_M32_Taq"/>
</dbReference>
<evidence type="ECO:0000256" key="1">
    <source>
        <dbReference type="PIRNR" id="PIRNR006615"/>
    </source>
</evidence>
<keyword evidence="1" id="KW-0482">Metalloprotease</keyword>
<feature type="binding site" evidence="2">
    <location>
        <position position="298"/>
    </location>
    <ligand>
        <name>Zn(2+)</name>
        <dbReference type="ChEBI" id="CHEBI:29105"/>
        <note>catalytic</note>
    </ligand>
</feature>
<feature type="active site" description="Proton donor/acceptor" evidence="3">
    <location>
        <position position="269"/>
    </location>
</feature>
<dbReference type="Proteomes" id="UP000095463">
    <property type="component" value="Unassembled WGS sequence"/>
</dbReference>
<keyword evidence="1 2" id="KW-0479">Metal-binding</keyword>
<keyword evidence="2" id="KW-0862">Zinc</keyword>
<comment type="similarity">
    <text evidence="1">Belongs to the peptidase M32 family.</text>
</comment>
<keyword evidence="1" id="KW-0645">Protease</keyword>
<keyword evidence="1" id="KW-0378">Hydrolase</keyword>